<dbReference type="OrthoDB" id="325992at2759"/>
<dbReference type="Proteomes" id="UP000785679">
    <property type="component" value="Unassembled WGS sequence"/>
</dbReference>
<proteinExistence type="predicted"/>
<dbReference type="AlphaFoldDB" id="A0A8J8T1X3"/>
<name>A0A8J8T1X3_HALGN</name>
<protein>
    <submittedName>
        <fullName evidence="1">Uncharacterized protein</fullName>
    </submittedName>
</protein>
<sequence length="404" mass="46732">MQLRKLSEPRIWEDCADYSILQTMQENKHRKHTSSIALVKAKLFPRINQEIESGGSLLPSALKKQGIYPKWQNNPIILERHSPKEDYKGLKQFSKHTVTSTVKGRVIIGDVSPQKGERTPSPSRFIPVNPHHARSVIERQVEYDIDIYGKVSGRDERIRRSVEKARAHISPLKEPRVKLVNRQVTLMNKLQIQRIAQKSVQQPRTPLRSSIHADWINSHNDFETFIPSDKENPRLSILKNFKSINRVMRSSFLKNPQELAEHELPMFNQVKNLAQKMTGVMKQMHSVGRFKAETELKVKFPLMYSKRMDGKRMQMPEGYGGTGRYNNQSDLRSTNYERNLLNQDSTSDLNKPAPFEQTPMVVNDYGEHIAEFQQTFADEKGQQVASPMNIEEFRKKRSTSQVVM</sequence>
<accession>A0A8J8T1X3</accession>
<organism evidence="1 2">
    <name type="scientific">Halteria grandinella</name>
    <dbReference type="NCBI Taxonomy" id="5974"/>
    <lineage>
        <taxon>Eukaryota</taxon>
        <taxon>Sar</taxon>
        <taxon>Alveolata</taxon>
        <taxon>Ciliophora</taxon>
        <taxon>Intramacronucleata</taxon>
        <taxon>Spirotrichea</taxon>
        <taxon>Stichotrichia</taxon>
        <taxon>Sporadotrichida</taxon>
        <taxon>Halteriidae</taxon>
        <taxon>Halteria</taxon>
    </lineage>
</organism>
<evidence type="ECO:0000313" key="2">
    <source>
        <dbReference type="Proteomes" id="UP000785679"/>
    </source>
</evidence>
<comment type="caution">
    <text evidence="1">The sequence shown here is derived from an EMBL/GenBank/DDBJ whole genome shotgun (WGS) entry which is preliminary data.</text>
</comment>
<keyword evidence="2" id="KW-1185">Reference proteome</keyword>
<dbReference type="EMBL" id="RRYP01009193">
    <property type="protein sequence ID" value="TNV79232.1"/>
    <property type="molecule type" value="Genomic_DNA"/>
</dbReference>
<reference evidence="1" key="1">
    <citation type="submission" date="2019-06" db="EMBL/GenBank/DDBJ databases">
        <authorList>
            <person name="Zheng W."/>
        </authorList>
    </citation>
    <scope>NUCLEOTIDE SEQUENCE</scope>
    <source>
        <strain evidence="1">QDHG01</strain>
    </source>
</reference>
<evidence type="ECO:0000313" key="1">
    <source>
        <dbReference type="EMBL" id="TNV79232.1"/>
    </source>
</evidence>
<gene>
    <name evidence="1" type="ORF">FGO68_gene6480</name>
</gene>